<feature type="domain" description="Bacterial toxin 50" evidence="3">
    <location>
        <begin position="79"/>
        <end position="148"/>
    </location>
</feature>
<evidence type="ECO:0000259" key="3">
    <source>
        <dbReference type="Pfam" id="PF15542"/>
    </source>
</evidence>
<dbReference type="Pfam" id="PF15542">
    <property type="entry name" value="Ntox50"/>
    <property type="match status" value="1"/>
</dbReference>
<proteinExistence type="predicted"/>
<feature type="coiled-coil region" evidence="1">
    <location>
        <begin position="11"/>
        <end position="72"/>
    </location>
</feature>
<reference evidence="4 5" key="1">
    <citation type="submission" date="2020-03" db="EMBL/GenBank/DDBJ databases">
        <title>Bacillus aquiflavi sp. nov., isolated from yellow water of strong flavor Chinese baijiu in Yibin region of China.</title>
        <authorList>
            <person name="Xie J."/>
        </authorList>
    </citation>
    <scope>NUCLEOTIDE SEQUENCE [LARGE SCALE GENOMIC DNA]</scope>
    <source>
        <strain evidence="4 5">Gsoil 114</strain>
    </source>
</reference>
<dbReference type="Proteomes" id="UP000476934">
    <property type="component" value="Unassembled WGS sequence"/>
</dbReference>
<comment type="caution">
    <text evidence="4">The sequence shown here is derived from an EMBL/GenBank/DDBJ whole genome shotgun (WGS) entry which is preliminary data.</text>
</comment>
<evidence type="ECO:0000256" key="2">
    <source>
        <dbReference type="SAM" id="Phobius"/>
    </source>
</evidence>
<feature type="transmembrane region" description="Helical" evidence="2">
    <location>
        <begin position="154"/>
        <end position="173"/>
    </location>
</feature>
<accession>A0A6M0PAE9</accession>
<evidence type="ECO:0000256" key="1">
    <source>
        <dbReference type="SAM" id="Coils"/>
    </source>
</evidence>
<protein>
    <recommendedName>
        <fullName evidence="3">Bacterial toxin 50 domain-containing protein</fullName>
    </recommendedName>
</protein>
<keyword evidence="2" id="KW-0812">Transmembrane</keyword>
<dbReference type="AlphaFoldDB" id="A0A6M0PAE9"/>
<keyword evidence="2" id="KW-1133">Transmembrane helix</keyword>
<evidence type="ECO:0000313" key="4">
    <source>
        <dbReference type="EMBL" id="NEY21481.1"/>
    </source>
</evidence>
<organism evidence="4 5">
    <name type="scientific">Heyndrickxia ginsengihumi</name>
    <dbReference type="NCBI Taxonomy" id="363870"/>
    <lineage>
        <taxon>Bacteria</taxon>
        <taxon>Bacillati</taxon>
        <taxon>Bacillota</taxon>
        <taxon>Bacilli</taxon>
        <taxon>Bacillales</taxon>
        <taxon>Bacillaceae</taxon>
        <taxon>Heyndrickxia</taxon>
    </lineage>
</organism>
<keyword evidence="2" id="KW-0472">Membrane</keyword>
<dbReference type="EMBL" id="JAAIWK010000035">
    <property type="protein sequence ID" value="NEY21481.1"/>
    <property type="molecule type" value="Genomic_DNA"/>
</dbReference>
<sequence>MMQALGDEKGIRQAKEKIRQKQAKMREFINDTGRTRRYDREQVTSLSKQDTLNHHQQMVKKAREKIRNKISKGKISTKINPEKQARHILGDPAYEAYKEKLSKKGVYGPSYLTISQGEAQKLVQKYAGTGEIRVSKNFKFENKERILHNDKKSAIMLITMEIISLLVILKSVIQKREYTFFQRKGDVDDTR</sequence>
<evidence type="ECO:0000313" key="5">
    <source>
        <dbReference type="Proteomes" id="UP000476934"/>
    </source>
</evidence>
<keyword evidence="5" id="KW-1185">Reference proteome</keyword>
<keyword evidence="1" id="KW-0175">Coiled coil</keyword>
<dbReference type="InterPro" id="IPR029100">
    <property type="entry name" value="Ntox50"/>
</dbReference>
<name>A0A6M0PAE9_9BACI</name>
<gene>
    <name evidence="4" type="ORF">G4D61_16175</name>
</gene>